<dbReference type="eggNOG" id="COG0840">
    <property type="taxonomic scope" value="Bacteria"/>
</dbReference>
<dbReference type="OrthoDB" id="2489132at2"/>
<feature type="domain" description="Methyl-accepting transducer" evidence="8">
    <location>
        <begin position="421"/>
        <end position="657"/>
    </location>
</feature>
<dbReference type="Proteomes" id="UP000005387">
    <property type="component" value="Unassembled WGS sequence"/>
</dbReference>
<dbReference type="InterPro" id="IPR003660">
    <property type="entry name" value="HAMP_dom"/>
</dbReference>
<evidence type="ECO:0000259" key="8">
    <source>
        <dbReference type="PROSITE" id="PS50111"/>
    </source>
</evidence>
<evidence type="ECO:0000256" key="6">
    <source>
        <dbReference type="PROSITE-ProRule" id="PRU00284"/>
    </source>
</evidence>
<feature type="transmembrane region" description="Helical" evidence="7">
    <location>
        <begin position="31"/>
        <end position="49"/>
    </location>
</feature>
<evidence type="ECO:0000256" key="1">
    <source>
        <dbReference type="ARBA" id="ARBA00004236"/>
    </source>
</evidence>
<keyword evidence="3 7" id="KW-0472">Membrane</keyword>
<reference evidence="10 11" key="1">
    <citation type="submission" date="2010-07" db="EMBL/GenBank/DDBJ databases">
        <title>The draft genome of Paenibacillus curdlanolyticus YK9.</title>
        <authorList>
            <consortium name="US DOE Joint Genome Institute (JGI-PGF)"/>
            <person name="Lucas S."/>
            <person name="Copeland A."/>
            <person name="Lapidus A."/>
            <person name="Cheng J.-F."/>
            <person name="Bruce D."/>
            <person name="Goodwin L."/>
            <person name="Pitluck S."/>
            <person name="Land M.L."/>
            <person name="Hauser L."/>
            <person name="Chang Y.-J."/>
            <person name="Jeffries C."/>
            <person name="Anderson I.J."/>
            <person name="Johnson E."/>
            <person name="Loganathan U."/>
            <person name="Mulhopadhyay B."/>
            <person name="Kyrpides N."/>
            <person name="Woyke T.J."/>
        </authorList>
    </citation>
    <scope>NUCLEOTIDE SEQUENCE [LARGE SCALE GENOMIC DNA]</scope>
    <source>
        <strain evidence="10 11">YK9</strain>
    </source>
</reference>
<dbReference type="CDD" id="cd11386">
    <property type="entry name" value="MCP_signal"/>
    <property type="match status" value="1"/>
</dbReference>
<dbReference type="InterPro" id="IPR004090">
    <property type="entry name" value="Chemotax_Me-accpt_rcpt"/>
</dbReference>
<dbReference type="InterPro" id="IPR004089">
    <property type="entry name" value="MCPsignal_dom"/>
</dbReference>
<dbReference type="EMBL" id="AEDD01000010">
    <property type="protein sequence ID" value="EFM09476.1"/>
    <property type="molecule type" value="Genomic_DNA"/>
</dbReference>
<dbReference type="PROSITE" id="PS50111">
    <property type="entry name" value="CHEMOTAXIS_TRANSDUC_2"/>
    <property type="match status" value="1"/>
</dbReference>
<evidence type="ECO:0000256" key="3">
    <source>
        <dbReference type="ARBA" id="ARBA00023136"/>
    </source>
</evidence>
<dbReference type="GO" id="GO:0006935">
    <property type="term" value="P:chemotaxis"/>
    <property type="evidence" value="ECO:0007669"/>
    <property type="project" value="InterPro"/>
</dbReference>
<dbReference type="Pfam" id="PF00015">
    <property type="entry name" value="MCPsignal"/>
    <property type="match status" value="1"/>
</dbReference>
<dbReference type="PANTHER" id="PTHR32089:SF112">
    <property type="entry name" value="LYSOZYME-LIKE PROTEIN-RELATED"/>
    <property type="match status" value="1"/>
</dbReference>
<evidence type="ECO:0000259" key="9">
    <source>
        <dbReference type="PROSITE" id="PS50885"/>
    </source>
</evidence>
<dbReference type="Pfam" id="PF00672">
    <property type="entry name" value="HAMP"/>
    <property type="match status" value="1"/>
</dbReference>
<sequence>MKRVFSLQGWLSAIASNGLKPGIGIMNRLSFWRKFVLIGLVVLLPLIVLTGRSAINSYQSVSQVEKQIDALGGVRAASQLLGSLAVHRTLLEQVRSNPADSKRLETVQQAIDKDIQALTPAIRQQTGEPALQETLQGFVGQWEQLKAKGVEVERIESTDIHAQLLGQVVQLVDQLGSATGLHLDTQPEMFQAKNALIRQFPSLLVKWSSLQAEMQWVFTQSIISSDDKSRITSETDAVDEEWQGIVEHSSAFVQSGDGEAKAGDASAQAIEDIQTKVILPFKLLMSNKEWLKASEEATKQLYGQWDRTIDWTEQGLRNQASASTRDMLLIQLLSVAAVLLSVYLFFALYRSITRVVYDLERASGRLAEGDLTATIAIQTKDELQVVANSFNRVGESFRAVLLQITQSSHQLAASSEQLTASAEQTSHATEHIAGIVEQMAGGASHQVHIVGESALTIHEVSAKIQQIAASAQSVASTTSLASDKSAEGGRAIHQAIEQMGAISESVDGLAMIVARLAEASQAIGQITEAINEVSHQTNLLSLNAAIEAARAGEEGRGFAVVAEEVKKLAEQSAQSAGQIAHLITSIRSEIGQAHHSMHAATHEVRTGIEVVHAAGSLFAEIERSVQEVNDEASEVSTAAQHISEGAELVVHAIESIAGVAQVAASGTQNVSAATEQQLASMQEITSSSAHLTAMAGQLQTLVERFRL</sequence>
<feature type="transmembrane region" description="Helical" evidence="7">
    <location>
        <begin position="327"/>
        <end position="349"/>
    </location>
</feature>
<dbReference type="PROSITE" id="PS50885">
    <property type="entry name" value="HAMP"/>
    <property type="match status" value="1"/>
</dbReference>
<evidence type="ECO:0000313" key="10">
    <source>
        <dbReference type="EMBL" id="EFM09476.1"/>
    </source>
</evidence>
<accession>E0ID21</accession>
<feature type="domain" description="HAMP" evidence="9">
    <location>
        <begin position="350"/>
        <end position="402"/>
    </location>
</feature>
<dbReference type="GO" id="GO:0007165">
    <property type="term" value="P:signal transduction"/>
    <property type="evidence" value="ECO:0007669"/>
    <property type="project" value="UniProtKB-KW"/>
</dbReference>
<dbReference type="Gene3D" id="6.10.340.10">
    <property type="match status" value="1"/>
</dbReference>
<keyword evidence="4 6" id="KW-0807">Transducer</keyword>
<evidence type="ECO:0000256" key="4">
    <source>
        <dbReference type="ARBA" id="ARBA00023224"/>
    </source>
</evidence>
<gene>
    <name evidence="10" type="ORF">PaecuDRAFT_3523</name>
</gene>
<dbReference type="AlphaFoldDB" id="E0ID21"/>
<dbReference type="PRINTS" id="PR00260">
    <property type="entry name" value="CHEMTRNSDUCR"/>
</dbReference>
<name>E0ID21_9BACL</name>
<dbReference type="SUPFAM" id="SSF58104">
    <property type="entry name" value="Methyl-accepting chemotaxis protein (MCP) signaling domain"/>
    <property type="match status" value="1"/>
</dbReference>
<evidence type="ECO:0000256" key="5">
    <source>
        <dbReference type="ARBA" id="ARBA00029447"/>
    </source>
</evidence>
<keyword evidence="7" id="KW-1133">Transmembrane helix</keyword>
<dbReference type="SMART" id="SM00283">
    <property type="entry name" value="MA"/>
    <property type="match status" value="1"/>
</dbReference>
<dbReference type="SMART" id="SM00304">
    <property type="entry name" value="HAMP"/>
    <property type="match status" value="1"/>
</dbReference>
<dbReference type="GO" id="GO:0005886">
    <property type="term" value="C:plasma membrane"/>
    <property type="evidence" value="ECO:0007669"/>
    <property type="project" value="UniProtKB-SubCell"/>
</dbReference>
<protein>
    <submittedName>
        <fullName evidence="10">Methyl-accepting chemotaxis sensory transducer</fullName>
    </submittedName>
</protein>
<dbReference type="RefSeq" id="WP_006039511.1">
    <property type="nucleotide sequence ID" value="NZ_AEDD01000010.1"/>
</dbReference>
<evidence type="ECO:0000313" key="11">
    <source>
        <dbReference type="Proteomes" id="UP000005387"/>
    </source>
</evidence>
<comment type="subcellular location">
    <subcellularLocation>
        <location evidence="1">Cell membrane</location>
    </subcellularLocation>
</comment>
<dbReference type="Gene3D" id="1.10.287.950">
    <property type="entry name" value="Methyl-accepting chemotaxis protein"/>
    <property type="match status" value="1"/>
</dbReference>
<comment type="similarity">
    <text evidence="5">Belongs to the methyl-accepting chemotaxis (MCP) protein family.</text>
</comment>
<proteinExistence type="inferred from homology"/>
<keyword evidence="7" id="KW-0812">Transmembrane</keyword>
<keyword evidence="2" id="KW-1003">Cell membrane</keyword>
<organism evidence="10 11">
    <name type="scientific">Paenibacillus curdlanolyticus YK9</name>
    <dbReference type="NCBI Taxonomy" id="717606"/>
    <lineage>
        <taxon>Bacteria</taxon>
        <taxon>Bacillati</taxon>
        <taxon>Bacillota</taxon>
        <taxon>Bacilli</taxon>
        <taxon>Bacillales</taxon>
        <taxon>Paenibacillaceae</taxon>
        <taxon>Paenibacillus</taxon>
    </lineage>
</organism>
<evidence type="ECO:0000256" key="7">
    <source>
        <dbReference type="SAM" id="Phobius"/>
    </source>
</evidence>
<dbReference type="STRING" id="717606.PaecuDRAFT_3523"/>
<keyword evidence="11" id="KW-1185">Reference proteome</keyword>
<dbReference type="GO" id="GO:0004888">
    <property type="term" value="F:transmembrane signaling receptor activity"/>
    <property type="evidence" value="ECO:0007669"/>
    <property type="project" value="InterPro"/>
</dbReference>
<dbReference type="PANTHER" id="PTHR32089">
    <property type="entry name" value="METHYL-ACCEPTING CHEMOTAXIS PROTEIN MCPB"/>
    <property type="match status" value="1"/>
</dbReference>
<evidence type="ECO:0000256" key="2">
    <source>
        <dbReference type="ARBA" id="ARBA00022475"/>
    </source>
</evidence>
<dbReference type="CDD" id="cd06225">
    <property type="entry name" value="HAMP"/>
    <property type="match status" value="1"/>
</dbReference>